<comment type="caution">
    <text evidence="2">The sequence shown here is derived from an EMBL/GenBank/DDBJ whole genome shotgun (WGS) entry which is preliminary data.</text>
</comment>
<evidence type="ECO:0000256" key="1">
    <source>
        <dbReference type="SAM" id="MobiDB-lite"/>
    </source>
</evidence>
<accession>A0ABQ8TW86</accession>
<gene>
    <name evidence="2" type="ORF">ANN_02393</name>
</gene>
<name>A0ABQ8TW86_PERAM</name>
<evidence type="ECO:0000313" key="2">
    <source>
        <dbReference type="EMBL" id="KAJ4450958.1"/>
    </source>
</evidence>
<keyword evidence="3" id="KW-1185">Reference proteome</keyword>
<evidence type="ECO:0000313" key="3">
    <source>
        <dbReference type="Proteomes" id="UP001148838"/>
    </source>
</evidence>
<dbReference type="EMBL" id="JAJSOF020000001">
    <property type="protein sequence ID" value="KAJ4450958.1"/>
    <property type="molecule type" value="Genomic_DNA"/>
</dbReference>
<reference evidence="2 3" key="1">
    <citation type="journal article" date="2022" name="Allergy">
        <title>Genome assembly and annotation of Periplaneta americana reveal a comprehensive cockroach allergen profile.</title>
        <authorList>
            <person name="Wang L."/>
            <person name="Xiong Q."/>
            <person name="Saelim N."/>
            <person name="Wang L."/>
            <person name="Nong W."/>
            <person name="Wan A.T."/>
            <person name="Shi M."/>
            <person name="Liu X."/>
            <person name="Cao Q."/>
            <person name="Hui J.H.L."/>
            <person name="Sookrung N."/>
            <person name="Leung T.F."/>
            <person name="Tungtrongchitr A."/>
            <person name="Tsui S.K.W."/>
        </authorList>
    </citation>
    <scope>NUCLEOTIDE SEQUENCE [LARGE SCALE GENOMIC DNA]</scope>
    <source>
        <strain evidence="2">PWHHKU_190912</strain>
    </source>
</reference>
<sequence length="379" mass="43224">MPTSGLNERQIGGPEGCDELKQLGRGRRERKVPTGQSKQGIGQRHRTKYRASADKNSIKHTTMRVLLFQTIAPGIPLAPQPVLTRWETWLDAVNYYADYYGKIMEVTDALDSTDSSTVAAVKSLPSELLLEDILFTDSDFKIVSKSITLLESSKLQLSEALNIVDKVSQTVIQNNNLLISEKVKFVWPLAPINGCRFHLCQASFRQIKELGLSTFYKNKQSDYGIWLRSIFGLTYLDPAEVDASFVDDFTSCQSSEVKNAEPPAWLSRLRRLRAGLKLRSNASSIPDWTDYLVGFFPRFSSTVRKHDAETDQEEEKEMVGSLTEKKLLTEGCTGRNDEREKVRGRRRYQMIDDITIHESYEETKRKAENRNDWRKLGLQ</sequence>
<organism evidence="2 3">
    <name type="scientific">Periplaneta americana</name>
    <name type="common">American cockroach</name>
    <name type="synonym">Blatta americana</name>
    <dbReference type="NCBI Taxonomy" id="6978"/>
    <lineage>
        <taxon>Eukaryota</taxon>
        <taxon>Metazoa</taxon>
        <taxon>Ecdysozoa</taxon>
        <taxon>Arthropoda</taxon>
        <taxon>Hexapoda</taxon>
        <taxon>Insecta</taxon>
        <taxon>Pterygota</taxon>
        <taxon>Neoptera</taxon>
        <taxon>Polyneoptera</taxon>
        <taxon>Dictyoptera</taxon>
        <taxon>Blattodea</taxon>
        <taxon>Blattoidea</taxon>
        <taxon>Blattidae</taxon>
        <taxon>Blattinae</taxon>
        <taxon>Periplaneta</taxon>
    </lineage>
</organism>
<dbReference type="Proteomes" id="UP001148838">
    <property type="component" value="Unassembled WGS sequence"/>
</dbReference>
<proteinExistence type="predicted"/>
<protein>
    <submittedName>
        <fullName evidence="2">Uncharacterized protein</fullName>
    </submittedName>
</protein>
<feature type="region of interest" description="Disordered" evidence="1">
    <location>
        <begin position="1"/>
        <end position="55"/>
    </location>
</feature>